<dbReference type="InParanoid" id="B0DUT4"/>
<feature type="region of interest" description="Disordered" evidence="1">
    <location>
        <begin position="182"/>
        <end position="212"/>
    </location>
</feature>
<keyword evidence="3" id="KW-1185">Reference proteome</keyword>
<name>B0DUT4_LACBS</name>
<evidence type="ECO:0000256" key="1">
    <source>
        <dbReference type="SAM" id="MobiDB-lite"/>
    </source>
</evidence>
<dbReference type="KEGG" id="lbc:LACBIDRAFT_333082"/>
<sequence length="335" mass="37482">MFPSTEILLTIFKIVYMQNREEVTDEREFYFLSNSLVPEIVGEYKCIWRRDEELRYPCLFPYNIAAVTRGVFTRRSSAPAAVVARSSDGDYLRENLGNDFMYHMEEAARFLLAGDPEGTAWHCPDFEDTQICMVETSSSAQHYTTSISMVPTSYGFETLTGEWVTQFVPQLEYFNVSVLSPAEEEEGNGGEGGIDGERVSGPEGEEGINRPEKGRLNLDTFLGEVAQLTSLRQLILKSIIFNNILPPGNRHPLQDLAPTVNLMEIFDRWHGMGLEIVGCPTFDGDVLKRLGMPGELTLKVAGEGPAITDDERAWFGDHVAEFSDEVVLAVPECLT</sequence>
<organism evidence="3">
    <name type="scientific">Laccaria bicolor (strain S238N-H82 / ATCC MYA-4686)</name>
    <name type="common">Bicoloured deceiver</name>
    <name type="synonym">Laccaria laccata var. bicolor</name>
    <dbReference type="NCBI Taxonomy" id="486041"/>
    <lineage>
        <taxon>Eukaryota</taxon>
        <taxon>Fungi</taxon>
        <taxon>Dikarya</taxon>
        <taxon>Basidiomycota</taxon>
        <taxon>Agaricomycotina</taxon>
        <taxon>Agaricomycetes</taxon>
        <taxon>Agaricomycetidae</taxon>
        <taxon>Agaricales</taxon>
        <taxon>Agaricineae</taxon>
        <taxon>Hydnangiaceae</taxon>
        <taxon>Laccaria</taxon>
    </lineage>
</organism>
<dbReference type="AlphaFoldDB" id="B0DUT4"/>
<evidence type="ECO:0000313" key="2">
    <source>
        <dbReference type="EMBL" id="EDR01600.1"/>
    </source>
</evidence>
<accession>B0DUT4</accession>
<protein>
    <submittedName>
        <fullName evidence="2">Predicted protein</fullName>
    </submittedName>
</protein>
<dbReference type="OrthoDB" id="3001771at2759"/>
<dbReference type="GeneID" id="6083300"/>
<gene>
    <name evidence="2" type="ORF">LACBIDRAFT_333082</name>
</gene>
<dbReference type="RefSeq" id="XP_001887676.1">
    <property type="nucleotide sequence ID" value="XM_001887641.1"/>
</dbReference>
<proteinExistence type="predicted"/>
<dbReference type="Proteomes" id="UP000001194">
    <property type="component" value="Unassembled WGS sequence"/>
</dbReference>
<reference evidence="2 3" key="1">
    <citation type="journal article" date="2008" name="Nature">
        <title>The genome of Laccaria bicolor provides insights into mycorrhizal symbiosis.</title>
        <authorList>
            <person name="Martin F."/>
            <person name="Aerts A."/>
            <person name="Ahren D."/>
            <person name="Brun A."/>
            <person name="Danchin E.G.J."/>
            <person name="Duchaussoy F."/>
            <person name="Gibon J."/>
            <person name="Kohler A."/>
            <person name="Lindquist E."/>
            <person name="Pereda V."/>
            <person name="Salamov A."/>
            <person name="Shapiro H.J."/>
            <person name="Wuyts J."/>
            <person name="Blaudez D."/>
            <person name="Buee M."/>
            <person name="Brokstein P."/>
            <person name="Canbaeck B."/>
            <person name="Cohen D."/>
            <person name="Courty P.E."/>
            <person name="Coutinho P.M."/>
            <person name="Delaruelle C."/>
            <person name="Detter J.C."/>
            <person name="Deveau A."/>
            <person name="DiFazio S."/>
            <person name="Duplessis S."/>
            <person name="Fraissinet-Tachet L."/>
            <person name="Lucic E."/>
            <person name="Frey-Klett P."/>
            <person name="Fourrey C."/>
            <person name="Feussner I."/>
            <person name="Gay G."/>
            <person name="Grimwood J."/>
            <person name="Hoegger P.J."/>
            <person name="Jain P."/>
            <person name="Kilaru S."/>
            <person name="Labbe J."/>
            <person name="Lin Y.C."/>
            <person name="Legue V."/>
            <person name="Le Tacon F."/>
            <person name="Marmeisse R."/>
            <person name="Melayah D."/>
            <person name="Montanini B."/>
            <person name="Muratet M."/>
            <person name="Nehls U."/>
            <person name="Niculita-Hirzel H."/>
            <person name="Oudot-Le Secq M.P."/>
            <person name="Peter M."/>
            <person name="Quesneville H."/>
            <person name="Rajashekar B."/>
            <person name="Reich M."/>
            <person name="Rouhier N."/>
            <person name="Schmutz J."/>
            <person name="Yin T."/>
            <person name="Chalot M."/>
            <person name="Henrissat B."/>
            <person name="Kuees U."/>
            <person name="Lucas S."/>
            <person name="Van de Peer Y."/>
            <person name="Podila G.K."/>
            <person name="Polle A."/>
            <person name="Pukkila P.J."/>
            <person name="Richardson P.M."/>
            <person name="Rouze P."/>
            <person name="Sanders I.R."/>
            <person name="Stajich J.E."/>
            <person name="Tunlid A."/>
            <person name="Tuskan G."/>
            <person name="Grigoriev I.V."/>
        </authorList>
    </citation>
    <scope>NUCLEOTIDE SEQUENCE [LARGE SCALE GENOMIC DNA]</scope>
    <source>
        <strain evidence="3">S238N-H82 / ATCC MYA-4686</strain>
    </source>
</reference>
<evidence type="ECO:0000313" key="3">
    <source>
        <dbReference type="Proteomes" id="UP000001194"/>
    </source>
</evidence>
<dbReference type="HOGENOM" id="CLU_829159_0_0_1"/>
<dbReference type="EMBL" id="DS547137">
    <property type="protein sequence ID" value="EDR01600.1"/>
    <property type="molecule type" value="Genomic_DNA"/>
</dbReference>